<dbReference type="PANTHER" id="PTHR46630:SF1">
    <property type="entry name" value="TETRATRICOPEPTIDE REPEAT PROTEIN 29"/>
    <property type="match status" value="1"/>
</dbReference>
<reference evidence="8 9" key="1">
    <citation type="journal article" date="2015" name="Genome Announc.">
        <title>Draft Genome Sequence of Cyanobacterium Hassallia byssoidea Strain VB512170, Isolated from Monuments in India.</title>
        <authorList>
            <person name="Singh D."/>
            <person name="Chandrababunaidu M.M."/>
            <person name="Panda A."/>
            <person name="Sen D."/>
            <person name="Bhattacharyya S."/>
            <person name="Adhikary S.P."/>
            <person name="Tripathy S."/>
        </authorList>
    </citation>
    <scope>NUCLEOTIDE SEQUENCE [LARGE SCALE GENOMIC DNA]</scope>
    <source>
        <strain evidence="8 9">VB512170</strain>
    </source>
</reference>
<dbReference type="PANTHER" id="PTHR46630">
    <property type="entry name" value="TETRATRICOPEPTIDE REPEAT PROTEIN 29"/>
    <property type="match status" value="1"/>
</dbReference>
<proteinExistence type="inferred from homology"/>
<dbReference type="SMART" id="SM00028">
    <property type="entry name" value="TPR"/>
    <property type="match status" value="4"/>
</dbReference>
<dbReference type="InterPro" id="IPR019734">
    <property type="entry name" value="TPR_rpt"/>
</dbReference>
<evidence type="ECO:0000313" key="8">
    <source>
        <dbReference type="EMBL" id="NEU72883.1"/>
    </source>
</evidence>
<dbReference type="GO" id="GO:0005737">
    <property type="term" value="C:cytoplasm"/>
    <property type="evidence" value="ECO:0007669"/>
    <property type="project" value="UniProtKB-SubCell"/>
</dbReference>
<protein>
    <submittedName>
        <fullName evidence="8">Tetratricopeptide repeat protein</fullName>
    </submittedName>
</protein>
<keyword evidence="4 6" id="KW-0802">TPR repeat</keyword>
<sequence length="414" mass="47091">MLRRLSVTITAAIIWQFCSSLTLAETKNPAQADKFPPSPLELTIPDPLLPRKPNKQPLSVLEQQDLTVAVDNLNQEAAAKLQAGDKIGAFDIWNRELRLRRYLGSLAEVQALSRVGAIAWNENNRPEIFYIMQRLQKIQTSSFQKQKKLAKTTPSTTVDVELWRSLAIAYTNLRSPKEAVAAYDQVLAAVRQNNDVAAEVETLKTMGELHMSWFDYTKAADTYEQLLNFAAKSGDRINQLAYLQQLAYIYEQGRQPQQSIKIRNQLIESYQSENNLIQIPELKLAIGSDYQSLAKENPTLLPEAFKNYQEAYTTAWQQEQYVTAGEALQKLIALYRSQGQTEEALQTGQILVQTQEKAVNFYGMMKAYDQIGQIYLERKEPTLALAAFQKGLELAQQLKHDETYFTEQIQKLSK</sequence>
<dbReference type="RefSeq" id="WP_039753876.1">
    <property type="nucleotide sequence ID" value="NZ_JTCM02000015.1"/>
</dbReference>
<dbReference type="InterPro" id="IPR011990">
    <property type="entry name" value="TPR-like_helical_dom_sf"/>
</dbReference>
<dbReference type="Proteomes" id="UP000031549">
    <property type="component" value="Unassembled WGS sequence"/>
</dbReference>
<evidence type="ECO:0000256" key="1">
    <source>
        <dbReference type="ARBA" id="ARBA00004496"/>
    </source>
</evidence>
<evidence type="ECO:0000256" key="3">
    <source>
        <dbReference type="ARBA" id="ARBA00022737"/>
    </source>
</evidence>
<dbReference type="Gene3D" id="1.25.40.10">
    <property type="entry name" value="Tetratricopeptide repeat domain"/>
    <property type="match status" value="2"/>
</dbReference>
<keyword evidence="7" id="KW-0732">Signal</keyword>
<feature type="chain" id="PRO_5032698049" evidence="7">
    <location>
        <begin position="25"/>
        <end position="414"/>
    </location>
</feature>
<dbReference type="InterPro" id="IPR051476">
    <property type="entry name" value="Bac_ResReg_Asp_Phosphatase"/>
</dbReference>
<dbReference type="EMBL" id="JTCM02000015">
    <property type="protein sequence ID" value="NEU72883.1"/>
    <property type="molecule type" value="Genomic_DNA"/>
</dbReference>
<evidence type="ECO:0000256" key="7">
    <source>
        <dbReference type="SAM" id="SignalP"/>
    </source>
</evidence>
<dbReference type="SUPFAM" id="SSF48452">
    <property type="entry name" value="TPR-like"/>
    <property type="match status" value="2"/>
</dbReference>
<evidence type="ECO:0000256" key="5">
    <source>
        <dbReference type="ARBA" id="ARBA00038253"/>
    </source>
</evidence>
<comment type="similarity">
    <text evidence="5">Belongs to the Rap family.</text>
</comment>
<feature type="repeat" description="TPR" evidence="6">
    <location>
        <begin position="365"/>
        <end position="398"/>
    </location>
</feature>
<keyword evidence="3" id="KW-0677">Repeat</keyword>
<dbReference type="Pfam" id="PF13181">
    <property type="entry name" value="TPR_8"/>
    <property type="match status" value="1"/>
</dbReference>
<gene>
    <name evidence="8" type="ORF">PI95_009980</name>
</gene>
<evidence type="ECO:0000256" key="4">
    <source>
        <dbReference type="ARBA" id="ARBA00022803"/>
    </source>
</evidence>
<accession>A0A846H735</accession>
<keyword evidence="2" id="KW-0963">Cytoplasm</keyword>
<keyword evidence="9" id="KW-1185">Reference proteome</keyword>
<dbReference type="Pfam" id="PF13176">
    <property type="entry name" value="TPR_7"/>
    <property type="match status" value="1"/>
</dbReference>
<dbReference type="PROSITE" id="PS50005">
    <property type="entry name" value="TPR"/>
    <property type="match status" value="1"/>
</dbReference>
<evidence type="ECO:0000313" key="9">
    <source>
        <dbReference type="Proteomes" id="UP000031549"/>
    </source>
</evidence>
<organism evidence="8 9">
    <name type="scientific">Hassallia byssoidea VB512170</name>
    <dbReference type="NCBI Taxonomy" id="1304833"/>
    <lineage>
        <taxon>Bacteria</taxon>
        <taxon>Bacillati</taxon>
        <taxon>Cyanobacteriota</taxon>
        <taxon>Cyanophyceae</taxon>
        <taxon>Nostocales</taxon>
        <taxon>Tolypothrichaceae</taxon>
        <taxon>Hassallia</taxon>
    </lineage>
</organism>
<comment type="subcellular location">
    <subcellularLocation>
        <location evidence="1">Cytoplasm</location>
    </subcellularLocation>
</comment>
<evidence type="ECO:0000256" key="6">
    <source>
        <dbReference type="PROSITE-ProRule" id="PRU00339"/>
    </source>
</evidence>
<comment type="caution">
    <text evidence="8">The sequence shown here is derived from an EMBL/GenBank/DDBJ whole genome shotgun (WGS) entry which is preliminary data.</text>
</comment>
<name>A0A846H735_9CYAN</name>
<feature type="signal peptide" evidence="7">
    <location>
        <begin position="1"/>
        <end position="24"/>
    </location>
</feature>
<dbReference type="AlphaFoldDB" id="A0A846H735"/>
<evidence type="ECO:0000256" key="2">
    <source>
        <dbReference type="ARBA" id="ARBA00022490"/>
    </source>
</evidence>